<dbReference type="EMBL" id="CP006852">
    <property type="protein sequence ID" value="AHC36665.1"/>
    <property type="molecule type" value="Genomic_DNA"/>
</dbReference>
<name>A0ACA7P9J9_9PSED</name>
<gene>
    <name evidence="1" type="ORF">U771_20800</name>
</gene>
<protein>
    <submittedName>
        <fullName evidence="1">TetR family transcriptional regulator</fullName>
    </submittedName>
</protein>
<evidence type="ECO:0000313" key="1">
    <source>
        <dbReference type="EMBL" id="AHC36665.1"/>
    </source>
</evidence>
<reference evidence="1 2" key="1">
    <citation type="journal article" date="2014" name="Genome Announc.">
        <title>Complete Genome Sequence of Pseudomonas sp. Strain TKP, Isolated from a gamma-Hexachlorocyclohexane-Degrading Mixed Culture.</title>
        <authorList>
            <person name="Ohtsubo Y."/>
            <person name="Kishida K."/>
            <person name="Sato T."/>
            <person name="Tabata M."/>
            <person name="Kawasumi T."/>
            <person name="Ogura Y."/>
            <person name="Hayashi T."/>
            <person name="Tsuda M."/>
            <person name="Nagata Y."/>
        </authorList>
    </citation>
    <scope>NUCLEOTIDE SEQUENCE [LARGE SCALE GENOMIC DNA]</scope>
    <source>
        <strain evidence="1 2">TKP</strain>
    </source>
</reference>
<dbReference type="Proteomes" id="UP000018725">
    <property type="component" value="Chromosome"/>
</dbReference>
<proteinExistence type="predicted"/>
<keyword evidence="2" id="KW-1185">Reference proteome</keyword>
<accession>A0ACA7P9J9</accession>
<sequence length="219" mass="25001">MVVFSPCCCQGALMGNHKIGIRRVNVEKILLAAEKVFAEKGYGSTAMADIAEEVQLPRSNLHYYFTTKSELYSAVLFDLLEVWKQDALSFETFDDPRVVLSSYIRAKMQRSRTRPYGSKVWANEIIHGAPTLGEALDESLYDWAKMKEAKIRQWVEDKRILPVEPSSLLYMIWASTQHYADFDHQVKILNDHQPLSDMQFEKAIQTVTGVILRGIGLEP</sequence>
<evidence type="ECO:0000313" key="2">
    <source>
        <dbReference type="Proteomes" id="UP000018725"/>
    </source>
</evidence>
<organism evidence="1 2">
    <name type="scientific">Pseudomonas gorinensis</name>
    <dbReference type="NCBI Taxonomy" id="3240790"/>
    <lineage>
        <taxon>Bacteria</taxon>
        <taxon>Pseudomonadati</taxon>
        <taxon>Pseudomonadota</taxon>
        <taxon>Gammaproteobacteria</taxon>
        <taxon>Pseudomonadales</taxon>
        <taxon>Pseudomonadaceae</taxon>
        <taxon>Pseudomonas</taxon>
    </lineage>
</organism>